<proteinExistence type="predicted"/>
<accession>A0A0E9VEB4</accession>
<sequence length="36" mass="4105">MGKCQFSVHHVELYLACFPITDTIIYVSVFSVSQQI</sequence>
<dbReference type="AlphaFoldDB" id="A0A0E9VEB4"/>
<organism evidence="1">
    <name type="scientific">Anguilla anguilla</name>
    <name type="common">European freshwater eel</name>
    <name type="synonym">Muraena anguilla</name>
    <dbReference type="NCBI Taxonomy" id="7936"/>
    <lineage>
        <taxon>Eukaryota</taxon>
        <taxon>Metazoa</taxon>
        <taxon>Chordata</taxon>
        <taxon>Craniata</taxon>
        <taxon>Vertebrata</taxon>
        <taxon>Euteleostomi</taxon>
        <taxon>Actinopterygii</taxon>
        <taxon>Neopterygii</taxon>
        <taxon>Teleostei</taxon>
        <taxon>Anguilliformes</taxon>
        <taxon>Anguillidae</taxon>
        <taxon>Anguilla</taxon>
    </lineage>
</organism>
<protein>
    <submittedName>
        <fullName evidence="1">Uncharacterized protein</fullName>
    </submittedName>
</protein>
<reference evidence="1" key="2">
    <citation type="journal article" date="2015" name="Fish Shellfish Immunol.">
        <title>Early steps in the European eel (Anguilla anguilla)-Vibrio vulnificus interaction in the gills: Role of the RtxA13 toxin.</title>
        <authorList>
            <person name="Callol A."/>
            <person name="Pajuelo D."/>
            <person name="Ebbesson L."/>
            <person name="Teles M."/>
            <person name="MacKenzie S."/>
            <person name="Amaro C."/>
        </authorList>
    </citation>
    <scope>NUCLEOTIDE SEQUENCE</scope>
</reference>
<reference evidence="1" key="1">
    <citation type="submission" date="2014-11" db="EMBL/GenBank/DDBJ databases">
        <authorList>
            <person name="Amaro Gonzalez C."/>
        </authorList>
    </citation>
    <scope>NUCLEOTIDE SEQUENCE</scope>
</reference>
<name>A0A0E9VEB4_ANGAN</name>
<dbReference type="EMBL" id="GBXM01032180">
    <property type="protein sequence ID" value="JAH76397.1"/>
    <property type="molecule type" value="Transcribed_RNA"/>
</dbReference>
<evidence type="ECO:0000313" key="1">
    <source>
        <dbReference type="EMBL" id="JAH76397.1"/>
    </source>
</evidence>